<dbReference type="Gene3D" id="3.40.50.450">
    <property type="match status" value="1"/>
</dbReference>
<dbReference type="EMBL" id="BNCO01000008">
    <property type="protein sequence ID" value="GIL49986.1"/>
    <property type="molecule type" value="Genomic_DNA"/>
</dbReference>
<evidence type="ECO:0000256" key="5">
    <source>
        <dbReference type="ARBA" id="ARBA00022741"/>
    </source>
</evidence>
<comment type="catalytic activity">
    <reaction evidence="10">
        <text>beta-D-fructose 6-phosphate + ATP = beta-D-fructose 1,6-bisphosphate + ADP + H(+)</text>
        <dbReference type="Rhea" id="RHEA:16109"/>
        <dbReference type="ChEBI" id="CHEBI:15378"/>
        <dbReference type="ChEBI" id="CHEBI:30616"/>
        <dbReference type="ChEBI" id="CHEBI:32966"/>
        <dbReference type="ChEBI" id="CHEBI:57634"/>
        <dbReference type="ChEBI" id="CHEBI:456216"/>
        <dbReference type="EC" id="2.7.1.11"/>
    </reaction>
</comment>
<name>A0A8J4AZV0_9CHLO</name>
<keyword evidence="13" id="KW-1185">Reference proteome</keyword>
<dbReference type="GO" id="GO:0003872">
    <property type="term" value="F:6-phosphofructokinase activity"/>
    <property type="evidence" value="ECO:0007669"/>
    <property type="project" value="UniProtKB-EC"/>
</dbReference>
<dbReference type="InterPro" id="IPR000023">
    <property type="entry name" value="Phosphofructokinase_dom"/>
</dbReference>
<dbReference type="AlphaFoldDB" id="A0A8J4AZV0"/>
<evidence type="ECO:0000256" key="9">
    <source>
        <dbReference type="ARBA" id="ARBA00023152"/>
    </source>
</evidence>
<dbReference type="UniPathway" id="UPA00109">
    <property type="reaction ID" value="UER00182"/>
</dbReference>
<dbReference type="InterPro" id="IPR050929">
    <property type="entry name" value="PFKA"/>
</dbReference>
<keyword evidence="6" id="KW-0418">Kinase</keyword>
<evidence type="ECO:0000256" key="3">
    <source>
        <dbReference type="ARBA" id="ARBA00022679"/>
    </source>
</evidence>
<dbReference type="GO" id="GO:0006002">
    <property type="term" value="P:fructose 6-phosphate metabolic process"/>
    <property type="evidence" value="ECO:0007669"/>
    <property type="project" value="InterPro"/>
</dbReference>
<evidence type="ECO:0000313" key="12">
    <source>
        <dbReference type="EMBL" id="GIL49986.1"/>
    </source>
</evidence>
<protein>
    <recommendedName>
        <fullName evidence="11">Phosphofructokinase domain-containing protein</fullName>
    </recommendedName>
</protein>
<evidence type="ECO:0000313" key="13">
    <source>
        <dbReference type="Proteomes" id="UP000747399"/>
    </source>
</evidence>
<comment type="cofactor">
    <cofactor evidence="1">
        <name>Mg(2+)</name>
        <dbReference type="ChEBI" id="CHEBI:18420"/>
    </cofactor>
</comment>
<dbReference type="InterPro" id="IPR022953">
    <property type="entry name" value="ATP_PFK"/>
</dbReference>
<keyword evidence="4" id="KW-0479">Metal-binding</keyword>
<reference evidence="12" key="1">
    <citation type="journal article" date="2021" name="Proc. Natl. Acad. Sci. U.S.A.">
        <title>Three genomes in the algal genus Volvox reveal the fate of a haploid sex-determining region after a transition to homothallism.</title>
        <authorList>
            <person name="Yamamoto K."/>
            <person name="Hamaji T."/>
            <person name="Kawai-Toyooka H."/>
            <person name="Matsuzaki R."/>
            <person name="Takahashi F."/>
            <person name="Nishimura Y."/>
            <person name="Kawachi M."/>
            <person name="Noguchi H."/>
            <person name="Minakuchi Y."/>
            <person name="Umen J.G."/>
            <person name="Toyoda A."/>
            <person name="Nozaki H."/>
        </authorList>
    </citation>
    <scope>NUCLEOTIDE SEQUENCE</scope>
    <source>
        <strain evidence="12">NIES-3780</strain>
    </source>
</reference>
<comment type="caution">
    <text evidence="12">The sequence shown here is derived from an EMBL/GenBank/DDBJ whole genome shotgun (WGS) entry which is preliminary data.</text>
</comment>
<organism evidence="12 13">
    <name type="scientific">Volvox africanus</name>
    <dbReference type="NCBI Taxonomy" id="51714"/>
    <lineage>
        <taxon>Eukaryota</taxon>
        <taxon>Viridiplantae</taxon>
        <taxon>Chlorophyta</taxon>
        <taxon>core chlorophytes</taxon>
        <taxon>Chlorophyceae</taxon>
        <taxon>CS clade</taxon>
        <taxon>Chlamydomonadales</taxon>
        <taxon>Volvocaceae</taxon>
        <taxon>Volvox</taxon>
    </lineage>
</organism>
<dbReference type="GO" id="GO:0005737">
    <property type="term" value="C:cytoplasm"/>
    <property type="evidence" value="ECO:0007669"/>
    <property type="project" value="UniProtKB-ARBA"/>
</dbReference>
<evidence type="ECO:0000256" key="7">
    <source>
        <dbReference type="ARBA" id="ARBA00022840"/>
    </source>
</evidence>
<dbReference type="NCBIfam" id="NF005301">
    <property type="entry name" value="PRK06830.1"/>
    <property type="match status" value="1"/>
</dbReference>
<dbReference type="PANTHER" id="PTHR45770">
    <property type="entry name" value="ATP-DEPENDENT 6-PHOSPHOFRUCTOKINASE 1"/>
    <property type="match status" value="1"/>
</dbReference>
<feature type="domain" description="Phosphofructokinase" evidence="11">
    <location>
        <begin position="198"/>
        <end position="497"/>
    </location>
</feature>
<feature type="non-terminal residue" evidence="12">
    <location>
        <position position="1"/>
    </location>
</feature>
<evidence type="ECO:0000256" key="6">
    <source>
        <dbReference type="ARBA" id="ARBA00022777"/>
    </source>
</evidence>
<proteinExistence type="predicted"/>
<dbReference type="Pfam" id="PF00365">
    <property type="entry name" value="PFK"/>
    <property type="match status" value="1"/>
</dbReference>
<dbReference type="GO" id="GO:0005524">
    <property type="term" value="F:ATP binding"/>
    <property type="evidence" value="ECO:0007669"/>
    <property type="project" value="UniProtKB-KW"/>
</dbReference>
<evidence type="ECO:0000256" key="8">
    <source>
        <dbReference type="ARBA" id="ARBA00022842"/>
    </source>
</evidence>
<dbReference type="GO" id="GO:0046872">
    <property type="term" value="F:metal ion binding"/>
    <property type="evidence" value="ECO:0007669"/>
    <property type="project" value="UniProtKB-KW"/>
</dbReference>
<dbReference type="PRINTS" id="PR00476">
    <property type="entry name" value="PHFRCTKINASE"/>
</dbReference>
<evidence type="ECO:0000256" key="2">
    <source>
        <dbReference type="ARBA" id="ARBA00002659"/>
    </source>
</evidence>
<accession>A0A8J4AZV0</accession>
<comment type="function">
    <text evidence="2">Catalyzes the phosphorylation of D-fructose 6-phosphate to fructose 1,6-bisphosphate by ATP, the first committing step of glycolysis.</text>
</comment>
<keyword evidence="5" id="KW-0547">Nucleotide-binding</keyword>
<evidence type="ECO:0000256" key="1">
    <source>
        <dbReference type="ARBA" id="ARBA00001946"/>
    </source>
</evidence>
<keyword evidence="7" id="KW-0067">ATP-binding</keyword>
<gene>
    <name evidence="12" type="ORF">Vafri_6095</name>
</gene>
<dbReference type="SUPFAM" id="SSF53784">
    <property type="entry name" value="Phosphofructokinase"/>
    <property type="match status" value="1"/>
</dbReference>
<evidence type="ECO:0000256" key="4">
    <source>
        <dbReference type="ARBA" id="ARBA00022723"/>
    </source>
</evidence>
<dbReference type="InterPro" id="IPR035966">
    <property type="entry name" value="PKF_sf"/>
</dbReference>
<keyword evidence="3" id="KW-0808">Transferase</keyword>
<keyword evidence="9" id="KW-0324">Glycolysis</keyword>
<evidence type="ECO:0000259" key="11">
    <source>
        <dbReference type="Pfam" id="PF00365"/>
    </source>
</evidence>
<sequence>YCGLSERLYQFQWTSRCLNQRDKGEVAMRIQRPVHSNVSVISQRVVRVPPALCRSARARTCMQVSCVAETSEAAKQAPKPTAGLSTGAYVTNSFGAGRVSRDSIDEEDVLELKNLRNYLVPRDSPFIVDNNHGGGFVGDRDRIRLHTVEFESADSAGSFCADGMMTQGDEDSCILLPEWAIRCGPRKTIYFDPKQVSAAVVTCGGLCPGLNDVVQNIVYTLTDYGVPEDNILGIRYGLRGFYERDAKPITLTRKYVDGIHLKGGTMLGTSRGGANVKEIVRRIDLWGLNMVFVVGGNGGNAAANAISDECEAQGVVCTVVGVPKSIDNDILLIDKCFGFETAVEEAQRALLAAKVEACSARNGLGLVKLMGRQSGFIAMQASMASGVADVCLIPEIPFRIDKLINHIAAVFEKQGHCVVCIAEGAGQDILLNGAGGTDASGNPILADIGIFLRNEFKKHFKGDADIKYIDPSYMIRSVPTTSNDRIYCKVLGQGAVHGAFAGYTDITVGLVNTHYVYLPIPMIIQAPRKVNPKGRRWNRLIAAIRQPDFS</sequence>
<dbReference type="Proteomes" id="UP000747399">
    <property type="component" value="Unassembled WGS sequence"/>
</dbReference>
<evidence type="ECO:0000256" key="10">
    <source>
        <dbReference type="ARBA" id="ARBA00048070"/>
    </source>
</evidence>
<keyword evidence="8" id="KW-0460">Magnesium</keyword>
<dbReference type="FunFam" id="3.40.50.450:FF:000002">
    <property type="entry name" value="ATP-dependent 6-phosphofructokinase"/>
    <property type="match status" value="1"/>
</dbReference>